<reference evidence="2" key="1">
    <citation type="journal article" date="2022" name="Int. J. Mol. Sci.">
        <title>Draft Genome of Tanacetum Coccineum: Genomic Comparison of Closely Related Tanacetum-Family Plants.</title>
        <authorList>
            <person name="Yamashiro T."/>
            <person name="Shiraishi A."/>
            <person name="Nakayama K."/>
            <person name="Satake H."/>
        </authorList>
    </citation>
    <scope>NUCLEOTIDE SEQUENCE</scope>
</reference>
<evidence type="ECO:0000313" key="2">
    <source>
        <dbReference type="EMBL" id="GJT74376.1"/>
    </source>
</evidence>
<reference evidence="2" key="2">
    <citation type="submission" date="2022-01" db="EMBL/GenBank/DDBJ databases">
        <authorList>
            <person name="Yamashiro T."/>
            <person name="Shiraishi A."/>
            <person name="Satake H."/>
            <person name="Nakayama K."/>
        </authorList>
    </citation>
    <scope>NUCLEOTIDE SEQUENCE</scope>
</reference>
<protein>
    <submittedName>
        <fullName evidence="2">Uncharacterized protein</fullName>
    </submittedName>
</protein>
<proteinExistence type="predicted"/>
<sequence>MRVRQRGELLFELERLGYSPEVYESVKLLKDLQEADMAKARSFMKVIRETELKEYEAKVVVRSKLKYFCLCKEKLNENRRNLFRNTCFGKWLDLSFFDHEPHLIDYILQKQVFVDDPHYEMPLIYNVEGHSLHFGRPEFSFITGLLFGSFSSRSFKSGDVPFVSRVLPHRLGLIVTNLDLLGVLENEQLSGKLADDDDVRVCLLLALEVIFRGRLLVDEVQDTLMRLVEKIEWFKTKCILVGGGFNNQTHPMVLRGEVGMVVAVVMVMIAVAWWWGAGCSNDDGGDVGTAGWLWQWR</sequence>
<keyword evidence="3" id="KW-1185">Reference proteome</keyword>
<keyword evidence="1" id="KW-0812">Transmembrane</keyword>
<feature type="transmembrane region" description="Helical" evidence="1">
    <location>
        <begin position="258"/>
        <end position="276"/>
    </location>
</feature>
<dbReference type="PANTHER" id="PTHR48449:SF1">
    <property type="entry name" value="DUF1985 DOMAIN-CONTAINING PROTEIN"/>
    <property type="match status" value="1"/>
</dbReference>
<accession>A0ABQ5GFW9</accession>
<keyword evidence="1" id="KW-1133">Transmembrane helix</keyword>
<organism evidence="2 3">
    <name type="scientific">Tanacetum coccineum</name>
    <dbReference type="NCBI Taxonomy" id="301880"/>
    <lineage>
        <taxon>Eukaryota</taxon>
        <taxon>Viridiplantae</taxon>
        <taxon>Streptophyta</taxon>
        <taxon>Embryophyta</taxon>
        <taxon>Tracheophyta</taxon>
        <taxon>Spermatophyta</taxon>
        <taxon>Magnoliopsida</taxon>
        <taxon>eudicotyledons</taxon>
        <taxon>Gunneridae</taxon>
        <taxon>Pentapetalae</taxon>
        <taxon>asterids</taxon>
        <taxon>campanulids</taxon>
        <taxon>Asterales</taxon>
        <taxon>Asteraceae</taxon>
        <taxon>Asteroideae</taxon>
        <taxon>Anthemideae</taxon>
        <taxon>Anthemidinae</taxon>
        <taxon>Tanacetum</taxon>
    </lineage>
</organism>
<evidence type="ECO:0000256" key="1">
    <source>
        <dbReference type="SAM" id="Phobius"/>
    </source>
</evidence>
<keyword evidence="1" id="KW-0472">Membrane</keyword>
<evidence type="ECO:0000313" key="3">
    <source>
        <dbReference type="Proteomes" id="UP001151760"/>
    </source>
</evidence>
<gene>
    <name evidence="2" type="ORF">Tco_1041101</name>
</gene>
<name>A0ABQ5GFW9_9ASTR</name>
<dbReference type="PANTHER" id="PTHR48449">
    <property type="entry name" value="DUF1985 DOMAIN-CONTAINING PROTEIN"/>
    <property type="match status" value="1"/>
</dbReference>
<dbReference type="Proteomes" id="UP001151760">
    <property type="component" value="Unassembled WGS sequence"/>
</dbReference>
<comment type="caution">
    <text evidence="2">The sequence shown here is derived from an EMBL/GenBank/DDBJ whole genome shotgun (WGS) entry which is preliminary data.</text>
</comment>
<dbReference type="EMBL" id="BQNB010018436">
    <property type="protein sequence ID" value="GJT74376.1"/>
    <property type="molecule type" value="Genomic_DNA"/>
</dbReference>